<dbReference type="InterPro" id="IPR000045">
    <property type="entry name" value="Prepilin_IV_endopep_pep"/>
</dbReference>
<keyword evidence="5" id="KW-1185">Reference proteome</keyword>
<keyword evidence="2" id="KW-0812">Transmembrane</keyword>
<evidence type="ECO:0000313" key="5">
    <source>
        <dbReference type="Proteomes" id="UP000008631"/>
    </source>
</evidence>
<organism evidence="4 5">
    <name type="scientific">Isosphaera pallida (strain ATCC 43644 / DSM 9630 / IS1B)</name>
    <dbReference type="NCBI Taxonomy" id="575540"/>
    <lineage>
        <taxon>Bacteria</taxon>
        <taxon>Pseudomonadati</taxon>
        <taxon>Planctomycetota</taxon>
        <taxon>Planctomycetia</taxon>
        <taxon>Isosphaerales</taxon>
        <taxon>Isosphaeraceae</taxon>
        <taxon>Isosphaera</taxon>
    </lineage>
</organism>
<feature type="domain" description="Prepilin type IV endopeptidase peptidase" evidence="3">
    <location>
        <begin position="127"/>
        <end position="245"/>
    </location>
</feature>
<feature type="transmembrane region" description="Helical" evidence="2">
    <location>
        <begin position="118"/>
        <end position="138"/>
    </location>
</feature>
<evidence type="ECO:0000313" key="4">
    <source>
        <dbReference type="EMBL" id="ADV61235.1"/>
    </source>
</evidence>
<dbReference type="Gene3D" id="1.20.120.1220">
    <property type="match status" value="1"/>
</dbReference>
<dbReference type="Proteomes" id="UP000008631">
    <property type="component" value="Chromosome"/>
</dbReference>
<feature type="transmembrane region" description="Helical" evidence="2">
    <location>
        <begin position="12"/>
        <end position="32"/>
    </location>
</feature>
<dbReference type="HOGENOM" id="CLU_057101_0_1_0"/>
<evidence type="ECO:0000259" key="3">
    <source>
        <dbReference type="Pfam" id="PF01478"/>
    </source>
</evidence>
<reference key="1">
    <citation type="submission" date="2010-11" db="EMBL/GenBank/DDBJ databases">
        <title>The complete sequence of chromosome of Isophaera pallida ATCC 43644.</title>
        <authorList>
            <consortium name="US DOE Joint Genome Institute (JGI-PGF)"/>
            <person name="Lucas S."/>
            <person name="Copeland A."/>
            <person name="Lapidus A."/>
            <person name="Bruce D."/>
            <person name="Goodwin L."/>
            <person name="Pitluck S."/>
            <person name="Kyrpides N."/>
            <person name="Mavromatis K."/>
            <person name="Pagani I."/>
            <person name="Ivanova N."/>
            <person name="Saunders E."/>
            <person name="Brettin T."/>
            <person name="Detter J.C."/>
            <person name="Han C."/>
            <person name="Tapia R."/>
            <person name="Land M."/>
            <person name="Hauser L."/>
            <person name="Markowitz V."/>
            <person name="Cheng J.-F."/>
            <person name="Hugenholtz P."/>
            <person name="Woyke T."/>
            <person name="Wu D."/>
            <person name="Eisen J.A."/>
        </authorList>
    </citation>
    <scope>NUCLEOTIDE SEQUENCE</scope>
    <source>
        <strain>ATCC 43644</strain>
    </source>
</reference>
<gene>
    <name evidence="4" type="ordered locus">Isop_0643</name>
</gene>
<feature type="transmembrane region" description="Helical" evidence="2">
    <location>
        <begin position="226"/>
        <end position="251"/>
    </location>
</feature>
<feature type="transmembrane region" description="Helical" evidence="2">
    <location>
        <begin position="179"/>
        <end position="206"/>
    </location>
</feature>
<dbReference type="Pfam" id="PF01478">
    <property type="entry name" value="Peptidase_A24"/>
    <property type="match status" value="1"/>
</dbReference>
<keyword evidence="2" id="KW-0472">Membrane</keyword>
<evidence type="ECO:0000256" key="2">
    <source>
        <dbReference type="SAM" id="Phobius"/>
    </source>
</evidence>
<dbReference type="eggNOG" id="COG1989">
    <property type="taxonomic scope" value="Bacteria"/>
</dbReference>
<dbReference type="PANTHER" id="PTHR30487:SF0">
    <property type="entry name" value="PREPILIN LEADER PEPTIDASE_N-METHYLTRANSFERASE-RELATED"/>
    <property type="match status" value="1"/>
</dbReference>
<feature type="transmembrane region" description="Helical" evidence="2">
    <location>
        <begin position="272"/>
        <end position="290"/>
    </location>
</feature>
<dbReference type="AlphaFoldDB" id="E8R0Q0"/>
<dbReference type="GO" id="GO:0005886">
    <property type="term" value="C:plasma membrane"/>
    <property type="evidence" value="ECO:0007669"/>
    <property type="project" value="TreeGrafter"/>
</dbReference>
<name>E8R0Q0_ISOPI</name>
<feature type="transmembrane region" description="Helical" evidence="2">
    <location>
        <begin position="84"/>
        <end position="106"/>
    </location>
</feature>
<feature type="transmembrane region" description="Helical" evidence="2">
    <location>
        <begin position="144"/>
        <end position="167"/>
    </location>
</feature>
<dbReference type="InterPro" id="IPR050882">
    <property type="entry name" value="Prepilin_peptidase/N-MTase"/>
</dbReference>
<dbReference type="OrthoDB" id="9789291at2"/>
<dbReference type="EMBL" id="CP002353">
    <property type="protein sequence ID" value="ADV61235.1"/>
    <property type="molecule type" value="Genomic_DNA"/>
</dbReference>
<accession>E8R0Q0</accession>
<reference evidence="4 5" key="2">
    <citation type="journal article" date="2011" name="Stand. Genomic Sci.">
        <title>Complete genome sequence of Isosphaera pallida type strain (IS1B).</title>
        <authorList>
            <consortium name="US DOE Joint Genome Institute (JGI-PGF)"/>
            <person name="Goker M."/>
            <person name="Cleland D."/>
            <person name="Saunders E."/>
            <person name="Lapidus A."/>
            <person name="Nolan M."/>
            <person name="Lucas S."/>
            <person name="Hammon N."/>
            <person name="Deshpande S."/>
            <person name="Cheng J.F."/>
            <person name="Tapia R."/>
            <person name="Han C."/>
            <person name="Goodwin L."/>
            <person name="Pitluck S."/>
            <person name="Liolios K."/>
            <person name="Pagani I."/>
            <person name="Ivanova N."/>
            <person name="Mavromatis K."/>
            <person name="Pati A."/>
            <person name="Chen A."/>
            <person name="Palaniappan K."/>
            <person name="Land M."/>
            <person name="Hauser L."/>
            <person name="Chang Y.J."/>
            <person name="Jeffries C.D."/>
            <person name="Detter J.C."/>
            <person name="Beck B."/>
            <person name="Woyke T."/>
            <person name="Bristow J."/>
            <person name="Eisen J.A."/>
            <person name="Markowitz V."/>
            <person name="Hugenholtz P."/>
            <person name="Kyrpides N.C."/>
            <person name="Klenk H.P."/>
        </authorList>
    </citation>
    <scope>NUCLEOTIDE SEQUENCE [LARGE SCALE GENOMIC DNA]</scope>
    <source>
        <strain evidence="5">ATCC 43644 / DSM 9630 / IS1B</strain>
    </source>
</reference>
<dbReference type="STRING" id="575540.Isop_0643"/>
<sequence>MTFERAALSMPPVVMLAAGIAVVVGAVVGGWLTTAIERLPWEQSPIWPRRRKPGTLEPMPLRGYLPWIGPFLVGGPPDRLRRGLAVELVTGGLFAAFTIVETTAWLAGDPRLGTLNRLAAQLVFDAMLVSVLVVATFIDWEYQIIPSPITDVGMASGLVLGTMFPFVRPEPETAATWTQGLLTGLLGLAVGGGIVLVTRILGGWVFRREAMGLGDLTLLAAIGSFLGWRAAILTFFGSAFVGLGHSLFKILSWLVKKLAGRPTTRRDREMALGPYLALAALLIALNWQWVWNDLARYYFEELGMVWLVVVHGADVPGLVDPRP</sequence>
<dbReference type="GO" id="GO:0004190">
    <property type="term" value="F:aspartic-type endopeptidase activity"/>
    <property type="evidence" value="ECO:0007669"/>
    <property type="project" value="InterPro"/>
</dbReference>
<protein>
    <submittedName>
        <fullName evidence="4">Peptidase A24A prepilin type IV</fullName>
    </submittedName>
</protein>
<dbReference type="KEGG" id="ipa:Isop_0643"/>
<dbReference type="GO" id="GO:0006465">
    <property type="term" value="P:signal peptide processing"/>
    <property type="evidence" value="ECO:0007669"/>
    <property type="project" value="TreeGrafter"/>
</dbReference>
<dbReference type="RefSeq" id="WP_013563524.1">
    <property type="nucleotide sequence ID" value="NC_014962.1"/>
</dbReference>
<keyword evidence="2" id="KW-1133">Transmembrane helix</keyword>
<dbReference type="InParanoid" id="E8R0Q0"/>
<comment type="similarity">
    <text evidence="1">Belongs to the peptidase A24 family.</text>
</comment>
<proteinExistence type="inferred from homology"/>
<dbReference type="PANTHER" id="PTHR30487">
    <property type="entry name" value="TYPE 4 PREPILIN-LIKE PROTEINS LEADER PEPTIDE-PROCESSING ENZYME"/>
    <property type="match status" value="1"/>
</dbReference>
<evidence type="ECO:0000256" key="1">
    <source>
        <dbReference type="ARBA" id="ARBA00005801"/>
    </source>
</evidence>